<accession>A0A150QHY9</accession>
<dbReference type="EMBL" id="JEMA01000648">
    <property type="protein sequence ID" value="KYF67472.1"/>
    <property type="molecule type" value="Genomic_DNA"/>
</dbReference>
<dbReference type="Gene3D" id="3.40.50.300">
    <property type="entry name" value="P-loop containing nucleotide triphosphate hydrolases"/>
    <property type="match status" value="1"/>
</dbReference>
<comment type="caution">
    <text evidence="1">The sequence shown here is derived from an EMBL/GenBank/DDBJ whole genome shotgun (WGS) entry which is preliminary data.</text>
</comment>
<proteinExistence type="predicted"/>
<dbReference type="OrthoDB" id="237799at2"/>
<dbReference type="Proteomes" id="UP000075260">
    <property type="component" value="Unassembled WGS sequence"/>
</dbReference>
<dbReference type="SUPFAM" id="SSF52540">
    <property type="entry name" value="P-loop containing nucleoside triphosphate hydrolases"/>
    <property type="match status" value="1"/>
</dbReference>
<sequence>MSSEEPTFERFLAAVRGTNPFRSHRITDVGSGEATVASIHKNAFTKLTRVVQDAAKEPNSIGALLIGAPGVGKSHLLARLFQWAGEDKATVVYLHNILASPERMLRYVLNATVSDLAGHRGSETTQSRLYTILNRALIRSGALKGRKMMMGPKEIEARKEALARLGARIDPQNAVIPVLNAFLTGTSHGSLGDAAAERRAHAAVLWLSGETLGPDEARLLDCARLLDQAAGAAEDGLALPDDAAVERVLHVLAHLCALAELPLVLCLDQVDNLDPDAVRALMSYAHALLDRAKHLVVIVSGVKQSMLSLRTGEVIPAAAWDRIAERILELHMIAPEEARAILEGRLDAALSGFEEKEIEEVIAARKRDRLFPLGSAWLEQRLDGVEELRPRDAILWARDRWEAQQDRLAAVGGKRWLKEWPGPVDGAGTKPPEPKLQDVIDAEVKKKIEEGKMRRRLQQASLPPDEDNLASLTHHLLARCAGQASSTLVSIEHLTAKKQRKAPAYHLLAREKRADGVTVTTGVTFLCAPSGHGARMPLQRMADDTKHTDKRILVTDEERRPLRLGGAGKAAYDALCKLGRQRFLHLHLDFAGHAELDSLVGLLGAARSQDLEIEHPRGQYRKVTEAEVMASFQRQSLLLAHPLLRELLTEEIVKGGTDTTPPPAWDPQQTREHIMAELSWRLGLMAKELAQIFAARKKLSDRRFAEAWAHIKKTAQALHDEGHVHATATDDDLFVQLRGKK</sequence>
<dbReference type="RefSeq" id="WP_061609838.1">
    <property type="nucleotide sequence ID" value="NZ_JEMA01000648.1"/>
</dbReference>
<dbReference type="InterPro" id="IPR027417">
    <property type="entry name" value="P-loop_NTPase"/>
</dbReference>
<evidence type="ECO:0000313" key="1">
    <source>
        <dbReference type="EMBL" id="KYF67472.1"/>
    </source>
</evidence>
<reference evidence="1 2" key="1">
    <citation type="submission" date="2014-02" db="EMBL/GenBank/DDBJ databases">
        <title>The small core and large imbalanced accessory genome model reveals a collaborative survival strategy of Sorangium cellulosum strains in nature.</title>
        <authorList>
            <person name="Han K."/>
            <person name="Peng R."/>
            <person name="Blom J."/>
            <person name="Li Y.-Z."/>
        </authorList>
    </citation>
    <scope>NUCLEOTIDE SEQUENCE [LARGE SCALE GENOMIC DNA]</scope>
    <source>
        <strain evidence="1 2">So0008-312</strain>
    </source>
</reference>
<evidence type="ECO:0000313" key="2">
    <source>
        <dbReference type="Proteomes" id="UP000075260"/>
    </source>
</evidence>
<gene>
    <name evidence="1" type="ORF">BE15_16560</name>
</gene>
<protein>
    <submittedName>
        <fullName evidence="1">Uncharacterized protein</fullName>
    </submittedName>
</protein>
<name>A0A150QHY9_SORCE</name>
<dbReference type="AlphaFoldDB" id="A0A150QHY9"/>
<organism evidence="1 2">
    <name type="scientific">Sorangium cellulosum</name>
    <name type="common">Polyangium cellulosum</name>
    <dbReference type="NCBI Taxonomy" id="56"/>
    <lineage>
        <taxon>Bacteria</taxon>
        <taxon>Pseudomonadati</taxon>
        <taxon>Myxococcota</taxon>
        <taxon>Polyangia</taxon>
        <taxon>Polyangiales</taxon>
        <taxon>Polyangiaceae</taxon>
        <taxon>Sorangium</taxon>
    </lineage>
</organism>